<sequence>MKHINALKNKKGYARCTSKSAAKSATSVYAYYTLVVDYVADFGVQIEFVSDIGPGRPKSSKIHISSPSFDNPAQILCGPTSCSINPQRIERGSTPLSGTSSKPYHIACVRRAPKSLFGEALLAHTYLSHKPSTFRLGTSGYAGSPKPLE</sequence>
<name>A0ABU6QTW4_9FABA</name>
<gene>
    <name evidence="1" type="ORF">PIB30_084952</name>
</gene>
<keyword evidence="2" id="KW-1185">Reference proteome</keyword>
<evidence type="ECO:0000313" key="1">
    <source>
        <dbReference type="EMBL" id="MED6114891.1"/>
    </source>
</evidence>
<organism evidence="1 2">
    <name type="scientific">Stylosanthes scabra</name>
    <dbReference type="NCBI Taxonomy" id="79078"/>
    <lineage>
        <taxon>Eukaryota</taxon>
        <taxon>Viridiplantae</taxon>
        <taxon>Streptophyta</taxon>
        <taxon>Embryophyta</taxon>
        <taxon>Tracheophyta</taxon>
        <taxon>Spermatophyta</taxon>
        <taxon>Magnoliopsida</taxon>
        <taxon>eudicotyledons</taxon>
        <taxon>Gunneridae</taxon>
        <taxon>Pentapetalae</taxon>
        <taxon>rosids</taxon>
        <taxon>fabids</taxon>
        <taxon>Fabales</taxon>
        <taxon>Fabaceae</taxon>
        <taxon>Papilionoideae</taxon>
        <taxon>50 kb inversion clade</taxon>
        <taxon>dalbergioids sensu lato</taxon>
        <taxon>Dalbergieae</taxon>
        <taxon>Pterocarpus clade</taxon>
        <taxon>Stylosanthes</taxon>
    </lineage>
</organism>
<accession>A0ABU6QTW4</accession>
<dbReference type="Proteomes" id="UP001341840">
    <property type="component" value="Unassembled WGS sequence"/>
</dbReference>
<evidence type="ECO:0000313" key="2">
    <source>
        <dbReference type="Proteomes" id="UP001341840"/>
    </source>
</evidence>
<protein>
    <submittedName>
        <fullName evidence="1">Uncharacterized protein</fullName>
    </submittedName>
</protein>
<proteinExistence type="predicted"/>
<dbReference type="EMBL" id="JASCZI010001397">
    <property type="protein sequence ID" value="MED6114891.1"/>
    <property type="molecule type" value="Genomic_DNA"/>
</dbReference>
<comment type="caution">
    <text evidence="1">The sequence shown here is derived from an EMBL/GenBank/DDBJ whole genome shotgun (WGS) entry which is preliminary data.</text>
</comment>
<reference evidence="1 2" key="1">
    <citation type="journal article" date="2023" name="Plants (Basel)">
        <title>Bridging the Gap: Combining Genomics and Transcriptomics Approaches to Understand Stylosanthes scabra, an Orphan Legume from the Brazilian Caatinga.</title>
        <authorList>
            <person name="Ferreira-Neto J.R.C."/>
            <person name="da Silva M.D."/>
            <person name="Binneck E."/>
            <person name="de Melo N.F."/>
            <person name="da Silva R.H."/>
            <person name="de Melo A.L.T.M."/>
            <person name="Pandolfi V."/>
            <person name="Bustamante F.O."/>
            <person name="Brasileiro-Vidal A.C."/>
            <person name="Benko-Iseppon A.M."/>
        </authorList>
    </citation>
    <scope>NUCLEOTIDE SEQUENCE [LARGE SCALE GENOMIC DNA]</scope>
    <source>
        <tissue evidence="1">Leaves</tissue>
    </source>
</reference>
<feature type="non-terminal residue" evidence="1">
    <location>
        <position position="149"/>
    </location>
</feature>